<dbReference type="AlphaFoldDB" id="A0A6J6C1P8"/>
<dbReference type="EMBL" id="CAEZSN010000069">
    <property type="protein sequence ID" value="CAB4544433.1"/>
    <property type="molecule type" value="Genomic_DNA"/>
</dbReference>
<dbReference type="Pfam" id="PF18096">
    <property type="entry name" value="Thump_like"/>
    <property type="match status" value="1"/>
</dbReference>
<accession>A0A6J6C1P8</accession>
<sequence>MLHGDFVKLLSPEGQALLAEVVLDTKLDVVKTVSRLRAAGHDAGLVATVLTQAKLRSRARAKFGEFADRMFFTEDGLEQASRLQVAALHAGRFRGAGLTRVADLGCGIGSESLAMAAIDLNVVAVELEEVTAACAAYNLAPFDNARVENADVTSIDLSEFEAQFFDPARRELGTGREKATRKFDPAQFSPNFDWILSEALKRPTGIKLGPGHPHESIPDGSEAQWVSVNGDLVELTLWFGPLARVGVARSALLITDGASYELTSSESNPAHAELREIGKYLFEPDNAVVRSHLIGVLASELSLGLIAPEIAYLTGDEPVSSPWLRGFKVLESMAFDRKKLKARLQELGVGILEIKKRGSDVVPETLRKELQLKGKRAATLIITRVGDSHRALICEAI</sequence>
<organism evidence="2">
    <name type="scientific">freshwater metagenome</name>
    <dbReference type="NCBI Taxonomy" id="449393"/>
    <lineage>
        <taxon>unclassified sequences</taxon>
        <taxon>metagenomes</taxon>
        <taxon>ecological metagenomes</taxon>
    </lineage>
</organism>
<protein>
    <submittedName>
        <fullName evidence="2">Unannotated protein</fullName>
    </submittedName>
</protein>
<dbReference type="InterPro" id="IPR041497">
    <property type="entry name" value="Thump-like"/>
</dbReference>
<dbReference type="InterPro" id="IPR029063">
    <property type="entry name" value="SAM-dependent_MTases_sf"/>
</dbReference>
<gene>
    <name evidence="2" type="ORF">UFOPK1433_00700</name>
</gene>
<dbReference type="Gene3D" id="3.40.50.150">
    <property type="entry name" value="Vaccinia Virus protein VP39"/>
    <property type="match status" value="1"/>
</dbReference>
<evidence type="ECO:0000259" key="1">
    <source>
        <dbReference type="Pfam" id="PF18096"/>
    </source>
</evidence>
<evidence type="ECO:0000313" key="2">
    <source>
        <dbReference type="EMBL" id="CAB4544433.1"/>
    </source>
</evidence>
<proteinExistence type="predicted"/>
<dbReference type="CDD" id="cd02440">
    <property type="entry name" value="AdoMet_MTases"/>
    <property type="match status" value="1"/>
</dbReference>
<name>A0A6J6C1P8_9ZZZZ</name>
<feature type="domain" description="THUMP-like" evidence="1">
    <location>
        <begin position="325"/>
        <end position="395"/>
    </location>
</feature>
<reference evidence="2" key="1">
    <citation type="submission" date="2020-05" db="EMBL/GenBank/DDBJ databases">
        <authorList>
            <person name="Chiriac C."/>
            <person name="Salcher M."/>
            <person name="Ghai R."/>
            <person name="Kavagutti S V."/>
        </authorList>
    </citation>
    <scope>NUCLEOTIDE SEQUENCE</scope>
</reference>
<dbReference type="SUPFAM" id="SSF53335">
    <property type="entry name" value="S-adenosyl-L-methionine-dependent methyltransferases"/>
    <property type="match status" value="1"/>
</dbReference>